<evidence type="ECO:0000259" key="2">
    <source>
        <dbReference type="Pfam" id="PF20700"/>
    </source>
</evidence>
<evidence type="ECO:0000313" key="4">
    <source>
        <dbReference type="Proteomes" id="UP001159363"/>
    </source>
</evidence>
<dbReference type="InterPro" id="IPR049012">
    <property type="entry name" value="Mutator_transp_dom"/>
</dbReference>
<feature type="region of interest" description="Disordered" evidence="1">
    <location>
        <begin position="157"/>
        <end position="183"/>
    </location>
</feature>
<feature type="non-terminal residue" evidence="3">
    <location>
        <position position="464"/>
    </location>
</feature>
<evidence type="ECO:0000313" key="3">
    <source>
        <dbReference type="EMBL" id="KAJ8882202.1"/>
    </source>
</evidence>
<proteinExistence type="predicted"/>
<dbReference type="EMBL" id="JARBHB010000006">
    <property type="protein sequence ID" value="KAJ8882202.1"/>
    <property type="molecule type" value="Genomic_DNA"/>
</dbReference>
<organism evidence="3 4">
    <name type="scientific">Dryococelus australis</name>
    <dbReference type="NCBI Taxonomy" id="614101"/>
    <lineage>
        <taxon>Eukaryota</taxon>
        <taxon>Metazoa</taxon>
        <taxon>Ecdysozoa</taxon>
        <taxon>Arthropoda</taxon>
        <taxon>Hexapoda</taxon>
        <taxon>Insecta</taxon>
        <taxon>Pterygota</taxon>
        <taxon>Neoptera</taxon>
        <taxon>Polyneoptera</taxon>
        <taxon>Phasmatodea</taxon>
        <taxon>Verophasmatodea</taxon>
        <taxon>Anareolatae</taxon>
        <taxon>Phasmatidae</taxon>
        <taxon>Eurycanthinae</taxon>
        <taxon>Dryococelus</taxon>
    </lineage>
</organism>
<reference evidence="3 4" key="1">
    <citation type="submission" date="2023-02" db="EMBL/GenBank/DDBJ databases">
        <title>LHISI_Scaffold_Assembly.</title>
        <authorList>
            <person name="Stuart O.P."/>
            <person name="Cleave R."/>
            <person name="Magrath M.J.L."/>
            <person name="Mikheyev A.S."/>
        </authorList>
    </citation>
    <scope>NUCLEOTIDE SEQUENCE [LARGE SCALE GENOMIC DNA]</scope>
    <source>
        <strain evidence="3">Daus_M_001</strain>
        <tissue evidence="3">Leg muscle</tissue>
    </source>
</reference>
<evidence type="ECO:0000256" key="1">
    <source>
        <dbReference type="SAM" id="MobiDB-lite"/>
    </source>
</evidence>
<feature type="domain" description="Mutator-like transposase" evidence="2">
    <location>
        <begin position="154"/>
        <end position="362"/>
    </location>
</feature>
<comment type="caution">
    <text evidence="3">The sequence shown here is derived from an EMBL/GenBank/DDBJ whole genome shotgun (WGS) entry which is preliminary data.</text>
</comment>
<keyword evidence="4" id="KW-1185">Reference proteome</keyword>
<feature type="compositionally biased region" description="Polar residues" evidence="1">
    <location>
        <begin position="162"/>
        <end position="183"/>
    </location>
</feature>
<name>A0ABQ9HD77_9NEOP</name>
<accession>A0ABQ9HD77</accession>
<sequence length="464" mass="51038">MPRTQCQLLQLQKDTCPVQRDASHSPLSGAATGARTFIFRRVRKKDSVVAENRNVHDGNQKHCLALALEHSVAPPSFAPPVLSEPAKGSPYDVTYIGVGCAGGVLDKQLHSIATVMKESGVSAQLRRVVPGGDVQSLVSSAEVSLLQTVHGIIKQHECSGEKSPSTKKSACRQSPINEKSGRSSYDFQCNMCGTIEKISSGDKKKNSNRNMAWVSSMLLTRDKITSTLEIPCMAKETFNKYQNALSTVIHDIAWQRMEAAAKEEAIVTDGAWCKRSYGNQYDALSGVACIIEKETKKIIFEVQGISIAVFILQQTRKNETPNGYACFRNCKRSSNAMESDIIVEGFKCSVPMNNLKYNQLIGKEQIPVSLEGWESTCLVPKIASSYGEEKYARRSEALFPTQMGGALNHSRIHGALQASRVACVQEGAKYSVFNTRCRKIYGDQQVPQRDLARAKVPLRGRTAR</sequence>
<gene>
    <name evidence="3" type="ORF">PR048_018690</name>
</gene>
<protein>
    <recommendedName>
        <fullName evidence="2">Mutator-like transposase domain-containing protein</fullName>
    </recommendedName>
</protein>
<dbReference type="Pfam" id="PF20700">
    <property type="entry name" value="Mutator"/>
    <property type="match status" value="1"/>
</dbReference>
<dbReference type="Proteomes" id="UP001159363">
    <property type="component" value="Chromosome 5"/>
</dbReference>